<evidence type="ECO:0000256" key="2">
    <source>
        <dbReference type="ARBA" id="ARBA00022692"/>
    </source>
</evidence>
<comment type="caution">
    <text evidence="6">The sequence shown here is derived from an EMBL/GenBank/DDBJ whole genome shotgun (WGS) entry which is preliminary data.</text>
</comment>
<evidence type="ECO:0000313" key="6">
    <source>
        <dbReference type="EMBL" id="MFD1047323.1"/>
    </source>
</evidence>
<accession>A0ABW3MBD0</accession>
<reference evidence="7" key="1">
    <citation type="journal article" date="2019" name="Int. J. Syst. Evol. Microbiol.">
        <title>The Global Catalogue of Microorganisms (GCM) 10K type strain sequencing project: providing services to taxonomists for standard genome sequencing and annotation.</title>
        <authorList>
            <consortium name="The Broad Institute Genomics Platform"/>
            <consortium name="The Broad Institute Genome Sequencing Center for Infectious Disease"/>
            <person name="Wu L."/>
            <person name="Ma J."/>
        </authorList>
    </citation>
    <scope>NUCLEOTIDE SEQUENCE [LARGE SCALE GENOMIC DNA]</scope>
    <source>
        <strain evidence="7">JCM 31486</strain>
    </source>
</reference>
<keyword evidence="2 5" id="KW-0812">Transmembrane</keyword>
<proteinExistence type="predicted"/>
<name>A0ABW3MBD0_9PSEU</name>
<dbReference type="InterPro" id="IPR032808">
    <property type="entry name" value="DoxX"/>
</dbReference>
<gene>
    <name evidence="6" type="ORF">ACFQ1S_18105</name>
</gene>
<keyword evidence="3 5" id="KW-1133">Transmembrane helix</keyword>
<evidence type="ECO:0000313" key="7">
    <source>
        <dbReference type="Proteomes" id="UP001597045"/>
    </source>
</evidence>
<dbReference type="Proteomes" id="UP001597045">
    <property type="component" value="Unassembled WGS sequence"/>
</dbReference>
<keyword evidence="4 5" id="KW-0472">Membrane</keyword>
<dbReference type="Pfam" id="PF13564">
    <property type="entry name" value="DoxX_2"/>
    <property type="match status" value="1"/>
</dbReference>
<feature type="transmembrane region" description="Helical" evidence="5">
    <location>
        <begin position="29"/>
        <end position="49"/>
    </location>
</feature>
<keyword evidence="7" id="KW-1185">Reference proteome</keyword>
<organism evidence="6 7">
    <name type="scientific">Kibdelosporangium lantanae</name>
    <dbReference type="NCBI Taxonomy" id="1497396"/>
    <lineage>
        <taxon>Bacteria</taxon>
        <taxon>Bacillati</taxon>
        <taxon>Actinomycetota</taxon>
        <taxon>Actinomycetes</taxon>
        <taxon>Pseudonocardiales</taxon>
        <taxon>Pseudonocardiaceae</taxon>
        <taxon>Kibdelosporangium</taxon>
    </lineage>
</organism>
<evidence type="ECO:0000256" key="1">
    <source>
        <dbReference type="ARBA" id="ARBA00004141"/>
    </source>
</evidence>
<evidence type="ECO:0000256" key="3">
    <source>
        <dbReference type="ARBA" id="ARBA00022989"/>
    </source>
</evidence>
<feature type="transmembrane region" description="Helical" evidence="5">
    <location>
        <begin position="6"/>
        <end position="22"/>
    </location>
</feature>
<sequence length="52" mass="5543">MLTPLAAVGLTVVQIGAVVVHIRRDEGKIVPFNVVLALLGLFVAIGRFANWS</sequence>
<evidence type="ECO:0000256" key="4">
    <source>
        <dbReference type="ARBA" id="ARBA00023136"/>
    </source>
</evidence>
<dbReference type="EMBL" id="JBHTIS010001020">
    <property type="protein sequence ID" value="MFD1047323.1"/>
    <property type="molecule type" value="Genomic_DNA"/>
</dbReference>
<evidence type="ECO:0000256" key="5">
    <source>
        <dbReference type="SAM" id="Phobius"/>
    </source>
</evidence>
<comment type="subcellular location">
    <subcellularLocation>
        <location evidence="1">Membrane</location>
        <topology evidence="1">Multi-pass membrane protein</topology>
    </subcellularLocation>
</comment>
<protein>
    <submittedName>
        <fullName evidence="6">DoxX family protein</fullName>
    </submittedName>
</protein>